<evidence type="ECO:0000313" key="1">
    <source>
        <dbReference type="EMBL" id="WDA43100.1"/>
    </source>
</evidence>
<dbReference type="Proteomes" id="UP001214996">
    <property type="component" value="Chromosome"/>
</dbReference>
<evidence type="ECO:0000313" key="2">
    <source>
        <dbReference type="Proteomes" id="UP001214996"/>
    </source>
</evidence>
<sequence>MSKKDEVNLKSEEFWSFLEYKNKFGTDKYHEHLKTFLDKNDLEKLFRVLKYSNILLKIHKEITDIEDFLLKNSSIKFWNILQNFKNKKKIKNFFKEIEMLNHMYSEITEKVEEISIFNICNYVNKKLEEINDKIVKEGYTNENLDNKESFILILSNFLKERLKNEKILKYVEDPNFNMIRVNKNYNILKDLYNFNYLTDIWKYSDLKIENNYFKEIGEFGKNKIISQYQFLKKKEEKEKSVSYYEEFLLSQMKEYFYIEDISQEYSKISLKYWMRAYLILKKDVENNLNIIKQYQSKEEILKLLTKSVTNKNIKKIIKNIKVLKKFHDSSLIKYMPELLQSIPREKAEIILDKFIFTKSSKDLYDSPIIEHEKGYIILPQILLGIDFSRALFSIISNSNVGNIEQKGLNLESTVQKMIEKVFSKFECNKKGKVNGQDYELDFVYKYNDELIFLEIKTQKQPENYYDFYRCIHDLDKYIDNFNRNVECYKNDDDKEKKFFKEDYKNIKKIFISNVVYKITSIRNIFIIDEDDFFKFFKEQDYNFSNVIQKKGEKILEVNSNIGNRQTIFSQGYNGIKGIINYCIKD</sequence>
<dbReference type="RefSeq" id="WP_273832739.1">
    <property type="nucleotide sequence ID" value="NZ_CP117525.1"/>
</dbReference>
<name>A0AAX3MAF0_FUSNU</name>
<proteinExistence type="predicted"/>
<protein>
    <submittedName>
        <fullName evidence="1">Uncharacterized protein</fullName>
    </submittedName>
</protein>
<gene>
    <name evidence="1" type="ORF">PSR69_05340</name>
</gene>
<reference evidence="1" key="1">
    <citation type="submission" date="2023-02" db="EMBL/GenBank/DDBJ databases">
        <title>Pan-genomic study of Fusobacterium nucleatum reveals the distribution of pathogenic genes and functional clusters at subspecies and strain levels.</title>
        <authorList>
            <person name="Feng Q."/>
            <person name="Sun T."/>
        </authorList>
    </citation>
    <scope>NUCLEOTIDE SEQUENCE</scope>
    <source>
        <strain evidence="1">FNV</strain>
    </source>
</reference>
<accession>A0AAX3MAF0</accession>
<dbReference type="AlphaFoldDB" id="A0AAX3MAF0"/>
<dbReference type="EMBL" id="CP117525">
    <property type="protein sequence ID" value="WDA43100.1"/>
    <property type="molecule type" value="Genomic_DNA"/>
</dbReference>
<organism evidence="1 2">
    <name type="scientific">Fusobacterium nucleatum</name>
    <dbReference type="NCBI Taxonomy" id="851"/>
    <lineage>
        <taxon>Bacteria</taxon>
        <taxon>Fusobacteriati</taxon>
        <taxon>Fusobacteriota</taxon>
        <taxon>Fusobacteriia</taxon>
        <taxon>Fusobacteriales</taxon>
        <taxon>Fusobacteriaceae</taxon>
        <taxon>Fusobacterium</taxon>
    </lineage>
</organism>